<dbReference type="AlphaFoldDB" id="A0A1G6PWR6"/>
<keyword evidence="2" id="KW-1185">Reference proteome</keyword>
<accession>A0A1G6PWR6</accession>
<dbReference type="Proteomes" id="UP000199467">
    <property type="component" value="Unassembled WGS sequence"/>
</dbReference>
<sequence>MSNVANTKVIQRLQVLANGLVGSNSVAGFKGRVEFMSLAIKHDLVDDITSYSLWDSGYEGLGERSVDTCFEMGDSEEVIAELIRKARAEGFISAVSGFAGSSFERWCSYADRQASLAF</sequence>
<proteinExistence type="predicted"/>
<evidence type="ECO:0000313" key="2">
    <source>
        <dbReference type="Proteomes" id="UP000199467"/>
    </source>
</evidence>
<protein>
    <submittedName>
        <fullName evidence="1">Uncharacterized protein</fullName>
    </submittedName>
</protein>
<dbReference type="EMBL" id="FMZQ01000007">
    <property type="protein sequence ID" value="SDC84488.1"/>
    <property type="molecule type" value="Genomic_DNA"/>
</dbReference>
<gene>
    <name evidence="1" type="ORF">SAMN05216576_107129</name>
</gene>
<name>A0A1G6PWR6_9GAMM</name>
<dbReference type="RefSeq" id="WP_017362292.1">
    <property type="nucleotide sequence ID" value="NZ_FMZQ01000007.1"/>
</dbReference>
<organism evidence="1 2">
    <name type="scientific">Ectopseudomonas chengduensis</name>
    <dbReference type="NCBI Taxonomy" id="489632"/>
    <lineage>
        <taxon>Bacteria</taxon>
        <taxon>Pseudomonadati</taxon>
        <taxon>Pseudomonadota</taxon>
        <taxon>Gammaproteobacteria</taxon>
        <taxon>Pseudomonadales</taxon>
        <taxon>Pseudomonadaceae</taxon>
        <taxon>Ectopseudomonas</taxon>
    </lineage>
</organism>
<reference evidence="2" key="1">
    <citation type="submission" date="2016-10" db="EMBL/GenBank/DDBJ databases">
        <authorList>
            <person name="Varghese N."/>
            <person name="Submissions S."/>
        </authorList>
    </citation>
    <scope>NUCLEOTIDE SEQUENCE [LARGE SCALE GENOMIC DNA]</scope>
    <source>
        <strain evidence="2">DSM 26382</strain>
    </source>
</reference>
<evidence type="ECO:0000313" key="1">
    <source>
        <dbReference type="EMBL" id="SDC84488.1"/>
    </source>
</evidence>
<dbReference type="GeneID" id="57609074"/>